<keyword evidence="3" id="KW-1185">Reference proteome</keyword>
<dbReference type="EMBL" id="CP021434">
    <property type="protein sequence ID" value="ARU60272.1"/>
    <property type="molecule type" value="Genomic_DNA"/>
</dbReference>
<feature type="domain" description="Iminophenyl-pyruvate dimer synthase" evidence="1">
    <location>
        <begin position="15"/>
        <end position="325"/>
    </location>
</feature>
<organism evidence="2 3">
    <name type="scientific">Tumebacillus avium</name>
    <dbReference type="NCBI Taxonomy" id="1903704"/>
    <lineage>
        <taxon>Bacteria</taxon>
        <taxon>Bacillati</taxon>
        <taxon>Bacillota</taxon>
        <taxon>Bacilli</taxon>
        <taxon>Bacillales</taxon>
        <taxon>Alicyclobacillaceae</taxon>
        <taxon>Tumebacillus</taxon>
    </lineage>
</organism>
<evidence type="ECO:0000313" key="3">
    <source>
        <dbReference type="Proteomes" id="UP000195437"/>
    </source>
</evidence>
<dbReference type="Pfam" id="PF12902">
    <property type="entry name" value="Ferritin-like"/>
    <property type="match status" value="1"/>
</dbReference>
<sequence>MSENQQARKLLVDLLHEAAELEHSLLDAYLYTACSIKSTPQEFALAAGKPNRRRAVQFERARSWKQSILMVAHEEMLHLHYVQCLLRGLGEAPSFGLPKRSPDSGNWVIPNWQAQVAGQDVDGGNGVEVPVGGLSLENIRRFVLYESTDSLQDDNPFGEQSSQLFKRLYDFELDYRFESMLYHIENEDRRAELKQKLFNLYTLLTPLAPEDAVEKKVMAAMKAVGLPSVEELRFQSISDFYLRGVLPLYQQAFDFNWVENNNRDLNNELLDPAHAAEGFLPIGPINRDMNFNHFARGNIENPLRNYKHVENIVKEIVEEGEGASNFETKALEFLAKVEEIGGTRNYLTKVMRDPNRRNPSTPIVRLGERLRNSHLYRFVLIMTELEQEKALAQESGVDFEAAREQVYVEDNVRLKQITAELPAQFNAAYLVMLSWLSRMYEIPHWEADKPRRQAIEMLASWPLMSLAIRPFLELASFFPLDLQNLFRLDPAGLPLLPIHAQQLHQVYAQPERSQDVNARMDYLAVRVLNDVAQWAAAQKEALAGVALDENTKDMILSRLNTLSQLDEFQKQFPFRVHGGYSNQMPDLTYQQKHPDGGKYEEDPTTVPALFEETLALRIKFSGWGLVQLATDPDPPNDEVGATGTHMLHPADGDRRFDRALVWQNNDKKHDIVRGPKKDVPELGVNAQEVSLVVTNGKANAGYVPLQVMNSLGAVQTSGVQSELRIDGFLDLLNLTPQEILGDDRKLRLDLLEKKGQKPFLNGQNHLVWKDGEPIDPFIMALFADPTDGAESDDPELLFKREIFNQGLTMMEMEPLQRISTSRGPCGFDDFHNIPDWVMGAMPEKDRKLFECPGYPMSFLVNRSRNLGKALEKEFTSAVESQEAVDSAVSYAERMRLINVPRPETFIWLTFLLHYGHTVSGNLELGAGENPILSALAKKTNLQFALGDKDERTASNSRWLVKYTKGVMDTDAIRDLVFGELYIPITVEASDKPITLSRSWVFPAAMQKTVADYACNFANPYWAPFKVSADGKTRTLKLSKTAEITETLLKKNADSYSYTMTGLEGVTDYTGSFSVSKPKNGDETITLDWTVTFKASTPQAVITAVTTVANGAQGMTDAMSNHFAPKVKR</sequence>
<dbReference type="Gene3D" id="3.30.530.20">
    <property type="match status" value="1"/>
</dbReference>
<accession>A0A1Y0IIE2</accession>
<dbReference type="Proteomes" id="UP000195437">
    <property type="component" value="Chromosome"/>
</dbReference>
<gene>
    <name evidence="2" type="ORF">CBW65_03735</name>
</gene>
<evidence type="ECO:0000259" key="1">
    <source>
        <dbReference type="Pfam" id="PF12902"/>
    </source>
</evidence>
<reference evidence="3" key="1">
    <citation type="submission" date="2017-05" db="EMBL/GenBank/DDBJ databases">
        <authorList>
            <person name="Sung H."/>
        </authorList>
    </citation>
    <scope>NUCLEOTIDE SEQUENCE [LARGE SCALE GENOMIC DNA]</scope>
    <source>
        <strain evidence="3">AR23208</strain>
    </source>
</reference>
<evidence type="ECO:0000313" key="2">
    <source>
        <dbReference type="EMBL" id="ARU60272.1"/>
    </source>
</evidence>
<dbReference type="RefSeq" id="WP_087455659.1">
    <property type="nucleotide sequence ID" value="NZ_CP021434.1"/>
</dbReference>
<dbReference type="InterPro" id="IPR023393">
    <property type="entry name" value="START-like_dom_sf"/>
</dbReference>
<protein>
    <recommendedName>
        <fullName evidence="1">Iminophenyl-pyruvate dimer synthase domain-containing protein</fullName>
    </recommendedName>
</protein>
<dbReference type="OrthoDB" id="2378881at2"/>
<dbReference type="InterPro" id="IPR012347">
    <property type="entry name" value="Ferritin-like"/>
</dbReference>
<dbReference type="AlphaFoldDB" id="A0A1Y0IIE2"/>
<dbReference type="Gene3D" id="1.20.1260.10">
    <property type="match status" value="1"/>
</dbReference>
<name>A0A1Y0IIE2_9BACL</name>
<dbReference type="KEGG" id="tum:CBW65_03735"/>
<proteinExistence type="predicted"/>
<dbReference type="InterPro" id="IPR026820">
    <property type="entry name" value="VioB/RebD_dom"/>
</dbReference>